<dbReference type="PANTHER" id="PTHR44591:SF3">
    <property type="entry name" value="RESPONSE REGULATORY DOMAIN-CONTAINING PROTEIN"/>
    <property type="match status" value="1"/>
</dbReference>
<proteinExistence type="predicted"/>
<dbReference type="SUPFAM" id="SSF52172">
    <property type="entry name" value="CheY-like"/>
    <property type="match status" value="1"/>
</dbReference>
<dbReference type="GO" id="GO:0000160">
    <property type="term" value="P:phosphorelay signal transduction system"/>
    <property type="evidence" value="ECO:0007669"/>
    <property type="project" value="InterPro"/>
</dbReference>
<gene>
    <name evidence="4" type="ORF">BXP70_16050</name>
</gene>
<dbReference type="RefSeq" id="WP_086595107.1">
    <property type="nucleotide sequence ID" value="NZ_MTSE01000008.1"/>
</dbReference>
<dbReference type="InterPro" id="IPR001789">
    <property type="entry name" value="Sig_transdc_resp-reg_receiver"/>
</dbReference>
<reference evidence="4 5" key="1">
    <citation type="submission" date="2017-01" db="EMBL/GenBank/DDBJ databases">
        <title>A new Hymenobacter.</title>
        <authorList>
            <person name="Liang Y."/>
            <person name="Feng F."/>
        </authorList>
    </citation>
    <scope>NUCLEOTIDE SEQUENCE [LARGE SCALE GENOMIC DNA]</scope>
    <source>
        <strain evidence="4">MIMBbqt21</strain>
    </source>
</reference>
<accession>A0A243WBQ8</accession>
<sequence length="143" mass="15964">MPSETTAPSRILTCAILDDSEINRLTLEHYIEMNESLQLVASLAGSVEGLDFFSVGRRVDVLFLDVEMPDLNGLDMLRLLPEAPQVVLTTAHENFGSDAFELRVADYLVKPFSYDCFCRAVDRVVERLNAGDRVIHLAASPHR</sequence>
<keyword evidence="5" id="KW-1185">Reference proteome</keyword>
<name>A0A243WBQ8_9BACT</name>
<dbReference type="EMBL" id="MTSE01000008">
    <property type="protein sequence ID" value="OUJ72826.1"/>
    <property type="molecule type" value="Genomic_DNA"/>
</dbReference>
<feature type="domain" description="Response regulatory" evidence="3">
    <location>
        <begin position="13"/>
        <end position="125"/>
    </location>
</feature>
<evidence type="ECO:0000256" key="2">
    <source>
        <dbReference type="PROSITE-ProRule" id="PRU00169"/>
    </source>
</evidence>
<dbReference type="PANTHER" id="PTHR44591">
    <property type="entry name" value="STRESS RESPONSE REGULATOR PROTEIN 1"/>
    <property type="match status" value="1"/>
</dbReference>
<dbReference type="OrthoDB" id="1646880at2"/>
<dbReference type="Gene3D" id="3.40.50.2300">
    <property type="match status" value="1"/>
</dbReference>
<dbReference type="AlphaFoldDB" id="A0A243WBQ8"/>
<dbReference type="SMART" id="SM00448">
    <property type="entry name" value="REC"/>
    <property type="match status" value="1"/>
</dbReference>
<dbReference type="PROSITE" id="PS50110">
    <property type="entry name" value="RESPONSE_REGULATORY"/>
    <property type="match status" value="1"/>
</dbReference>
<evidence type="ECO:0000259" key="3">
    <source>
        <dbReference type="PROSITE" id="PS50110"/>
    </source>
</evidence>
<evidence type="ECO:0000313" key="5">
    <source>
        <dbReference type="Proteomes" id="UP000194873"/>
    </source>
</evidence>
<dbReference type="Proteomes" id="UP000194873">
    <property type="component" value="Unassembled WGS sequence"/>
</dbReference>
<evidence type="ECO:0000256" key="1">
    <source>
        <dbReference type="ARBA" id="ARBA00022553"/>
    </source>
</evidence>
<keyword evidence="1 2" id="KW-0597">Phosphoprotein</keyword>
<evidence type="ECO:0000313" key="4">
    <source>
        <dbReference type="EMBL" id="OUJ72826.1"/>
    </source>
</evidence>
<dbReference type="InterPro" id="IPR011006">
    <property type="entry name" value="CheY-like_superfamily"/>
</dbReference>
<feature type="modified residue" description="4-aspartylphosphate" evidence="2">
    <location>
        <position position="65"/>
    </location>
</feature>
<dbReference type="Pfam" id="PF00072">
    <property type="entry name" value="Response_reg"/>
    <property type="match status" value="1"/>
</dbReference>
<protein>
    <recommendedName>
        <fullName evidence="3">Response regulatory domain-containing protein</fullName>
    </recommendedName>
</protein>
<organism evidence="4 5">
    <name type="scientific">Hymenobacter crusticola</name>
    <dbReference type="NCBI Taxonomy" id="1770526"/>
    <lineage>
        <taxon>Bacteria</taxon>
        <taxon>Pseudomonadati</taxon>
        <taxon>Bacteroidota</taxon>
        <taxon>Cytophagia</taxon>
        <taxon>Cytophagales</taxon>
        <taxon>Hymenobacteraceae</taxon>
        <taxon>Hymenobacter</taxon>
    </lineage>
</organism>
<dbReference type="InterPro" id="IPR050595">
    <property type="entry name" value="Bact_response_regulator"/>
</dbReference>
<comment type="caution">
    <text evidence="4">The sequence shown here is derived from an EMBL/GenBank/DDBJ whole genome shotgun (WGS) entry which is preliminary data.</text>
</comment>